<dbReference type="EMBL" id="BMAW01049477">
    <property type="protein sequence ID" value="GFS70770.1"/>
    <property type="molecule type" value="Genomic_DNA"/>
</dbReference>
<reference evidence="1" key="1">
    <citation type="submission" date="2020-08" db="EMBL/GenBank/DDBJ databases">
        <title>Multicomponent nature underlies the extraordinary mechanical properties of spider dragline silk.</title>
        <authorList>
            <person name="Kono N."/>
            <person name="Nakamura H."/>
            <person name="Mori M."/>
            <person name="Yoshida Y."/>
            <person name="Ohtoshi R."/>
            <person name="Malay A.D."/>
            <person name="Moran D.A.P."/>
            <person name="Tomita M."/>
            <person name="Numata K."/>
            <person name="Arakawa K."/>
        </authorList>
    </citation>
    <scope>NUCLEOTIDE SEQUENCE</scope>
</reference>
<protein>
    <submittedName>
        <fullName evidence="1">Heterogeneous nuclear ribonucleoprotein F</fullName>
    </submittedName>
</protein>
<evidence type="ECO:0000313" key="2">
    <source>
        <dbReference type="Proteomes" id="UP000887013"/>
    </source>
</evidence>
<evidence type="ECO:0000313" key="1">
    <source>
        <dbReference type="EMBL" id="GFS70770.1"/>
    </source>
</evidence>
<accession>A0A8X6T107</accession>
<dbReference type="GO" id="GO:1990904">
    <property type="term" value="C:ribonucleoprotein complex"/>
    <property type="evidence" value="ECO:0007669"/>
    <property type="project" value="UniProtKB-KW"/>
</dbReference>
<name>A0A8X6T107_NEPPI</name>
<organism evidence="1 2">
    <name type="scientific">Nephila pilipes</name>
    <name type="common">Giant wood spider</name>
    <name type="synonym">Nephila maculata</name>
    <dbReference type="NCBI Taxonomy" id="299642"/>
    <lineage>
        <taxon>Eukaryota</taxon>
        <taxon>Metazoa</taxon>
        <taxon>Ecdysozoa</taxon>
        <taxon>Arthropoda</taxon>
        <taxon>Chelicerata</taxon>
        <taxon>Arachnida</taxon>
        <taxon>Araneae</taxon>
        <taxon>Araneomorphae</taxon>
        <taxon>Entelegynae</taxon>
        <taxon>Araneoidea</taxon>
        <taxon>Nephilidae</taxon>
        <taxon>Nephila</taxon>
    </lineage>
</organism>
<keyword evidence="1" id="KW-0687">Ribonucleoprotein</keyword>
<sequence>MTDQTVLVHMDKEDEVEVVQWEEVLVTEVAFQKGFAIQGIIFIYEACHLEQLKGIYLIFVIIYQIPTIYTLQDVHF</sequence>
<feature type="non-terminal residue" evidence="1">
    <location>
        <position position="76"/>
    </location>
</feature>
<gene>
    <name evidence="1" type="primary">NCL1_44375</name>
    <name evidence="1" type="ORF">NPIL_236991</name>
</gene>
<dbReference type="AlphaFoldDB" id="A0A8X6T107"/>
<dbReference type="OrthoDB" id="431068at2759"/>
<comment type="caution">
    <text evidence="1">The sequence shown here is derived from an EMBL/GenBank/DDBJ whole genome shotgun (WGS) entry which is preliminary data.</text>
</comment>
<dbReference type="Proteomes" id="UP000887013">
    <property type="component" value="Unassembled WGS sequence"/>
</dbReference>
<keyword evidence="2" id="KW-1185">Reference proteome</keyword>
<proteinExistence type="predicted"/>